<dbReference type="EMBL" id="JAERRA010000002">
    <property type="protein sequence ID" value="MBL0720716.1"/>
    <property type="molecule type" value="Genomic_DNA"/>
</dbReference>
<comment type="caution">
    <text evidence="2">The sequence shown here is derived from an EMBL/GenBank/DDBJ whole genome shotgun (WGS) entry which is preliminary data.</text>
</comment>
<name>A0A9X0XGW9_9BURK</name>
<keyword evidence="1" id="KW-1133">Transmembrane helix</keyword>
<gene>
    <name evidence="2" type="ORF">JI742_12550</name>
</gene>
<proteinExistence type="predicted"/>
<keyword evidence="1" id="KW-0472">Membrane</keyword>
<dbReference type="Proteomes" id="UP000643207">
    <property type="component" value="Unassembled WGS sequence"/>
</dbReference>
<keyword evidence="1" id="KW-0812">Transmembrane</keyword>
<reference evidence="2 3" key="1">
    <citation type="submission" date="2021-01" db="EMBL/GenBank/DDBJ databases">
        <title>Piscinibacter sp. Jin2 Genome sequencing and assembly.</title>
        <authorList>
            <person name="Kim I."/>
        </authorList>
    </citation>
    <scope>NUCLEOTIDE SEQUENCE [LARGE SCALE GENOMIC DNA]</scope>
    <source>
        <strain evidence="2 3">Jin2</strain>
    </source>
</reference>
<dbReference type="AlphaFoldDB" id="A0A9X0XGW9"/>
<organism evidence="2 3">
    <name type="scientific">Aquariibacter lacus</name>
    <dbReference type="NCBI Taxonomy" id="2801332"/>
    <lineage>
        <taxon>Bacteria</taxon>
        <taxon>Pseudomonadati</taxon>
        <taxon>Pseudomonadota</taxon>
        <taxon>Betaproteobacteria</taxon>
        <taxon>Burkholderiales</taxon>
        <taxon>Sphaerotilaceae</taxon>
        <taxon>Aquariibacter</taxon>
    </lineage>
</organism>
<sequence>MTIVWTPKRARPHRGGWRWRGAAAPWRHRRGRAVVIRAAGIAGCAVLLTGRVCIGGVFWLGAEGLSRLFG</sequence>
<feature type="transmembrane region" description="Helical" evidence="1">
    <location>
        <begin position="34"/>
        <end position="60"/>
    </location>
</feature>
<evidence type="ECO:0000256" key="1">
    <source>
        <dbReference type="SAM" id="Phobius"/>
    </source>
</evidence>
<accession>A0A9X0XGW9</accession>
<keyword evidence="3" id="KW-1185">Reference proteome</keyword>
<evidence type="ECO:0000313" key="2">
    <source>
        <dbReference type="EMBL" id="MBL0720716.1"/>
    </source>
</evidence>
<evidence type="ECO:0000313" key="3">
    <source>
        <dbReference type="Proteomes" id="UP000643207"/>
    </source>
</evidence>
<protein>
    <submittedName>
        <fullName evidence="2">Uncharacterized protein</fullName>
    </submittedName>
</protein>